<reference evidence="1 2" key="1">
    <citation type="submission" date="2016-04" db="EMBL/GenBank/DDBJ databases">
        <title>The genome of Intoshia linei affirms orthonectids as highly simplified spiralians.</title>
        <authorList>
            <person name="Mikhailov K.V."/>
            <person name="Slusarev G.S."/>
            <person name="Nikitin M.A."/>
            <person name="Logacheva M.D."/>
            <person name="Penin A."/>
            <person name="Aleoshin V."/>
            <person name="Panchin Y.V."/>
        </authorList>
    </citation>
    <scope>NUCLEOTIDE SEQUENCE [LARGE SCALE GENOMIC DNA]</scope>
    <source>
        <strain evidence="1">Intl2013</strain>
        <tissue evidence="1">Whole animal</tissue>
    </source>
</reference>
<evidence type="ECO:0000313" key="1">
    <source>
        <dbReference type="EMBL" id="OAF63868.1"/>
    </source>
</evidence>
<dbReference type="AlphaFoldDB" id="A0A177APD7"/>
<sequence>MKIEQDWELYNSPFGTTNVGDVQNRLAASQPYMKPLVKEFSDVFSEQPGKTSTIEFEIELKDSTKSIQGPVYAAPGNVRNQL</sequence>
<evidence type="ECO:0000313" key="2">
    <source>
        <dbReference type="Proteomes" id="UP000078046"/>
    </source>
</evidence>
<protein>
    <submittedName>
        <fullName evidence="1">Uncharacterized protein</fullName>
    </submittedName>
</protein>
<feature type="non-terminal residue" evidence="1">
    <location>
        <position position="82"/>
    </location>
</feature>
<comment type="caution">
    <text evidence="1">The sequence shown here is derived from an EMBL/GenBank/DDBJ whole genome shotgun (WGS) entry which is preliminary data.</text>
</comment>
<dbReference type="EMBL" id="LWCA01002438">
    <property type="protein sequence ID" value="OAF63868.1"/>
    <property type="molecule type" value="Genomic_DNA"/>
</dbReference>
<proteinExistence type="predicted"/>
<organism evidence="1 2">
    <name type="scientific">Intoshia linei</name>
    <dbReference type="NCBI Taxonomy" id="1819745"/>
    <lineage>
        <taxon>Eukaryota</taxon>
        <taxon>Metazoa</taxon>
        <taxon>Spiralia</taxon>
        <taxon>Lophotrochozoa</taxon>
        <taxon>Mesozoa</taxon>
        <taxon>Orthonectida</taxon>
        <taxon>Rhopaluridae</taxon>
        <taxon>Intoshia</taxon>
    </lineage>
</organism>
<dbReference type="Proteomes" id="UP000078046">
    <property type="component" value="Unassembled WGS sequence"/>
</dbReference>
<accession>A0A177APD7</accession>
<gene>
    <name evidence="1" type="ORF">A3Q56_08426</name>
</gene>
<keyword evidence="2" id="KW-1185">Reference proteome</keyword>
<name>A0A177APD7_9BILA</name>